<name>A0ABT6WJW6_9ACTN</name>
<keyword evidence="2" id="KW-1185">Reference proteome</keyword>
<protein>
    <recommendedName>
        <fullName evidence="3">SseB protein N-terminal domain-containing protein</fullName>
    </recommendedName>
</protein>
<comment type="caution">
    <text evidence="1">The sequence shown here is derived from an EMBL/GenBank/DDBJ whole genome shotgun (WGS) entry which is preliminary data.</text>
</comment>
<dbReference type="Proteomes" id="UP001241758">
    <property type="component" value="Unassembled WGS sequence"/>
</dbReference>
<organism evidence="1 2">
    <name type="scientific">Actinoplanes sandaracinus</name>
    <dbReference type="NCBI Taxonomy" id="3045177"/>
    <lineage>
        <taxon>Bacteria</taxon>
        <taxon>Bacillati</taxon>
        <taxon>Actinomycetota</taxon>
        <taxon>Actinomycetes</taxon>
        <taxon>Micromonosporales</taxon>
        <taxon>Micromonosporaceae</taxon>
        <taxon>Actinoplanes</taxon>
    </lineage>
</organism>
<accession>A0ABT6WJW6</accession>
<dbReference type="NCBIfam" id="NF042914">
    <property type="entry name" value="SAV915_dom"/>
    <property type="match status" value="1"/>
</dbReference>
<evidence type="ECO:0008006" key="3">
    <source>
        <dbReference type="Google" id="ProtNLM"/>
    </source>
</evidence>
<dbReference type="EMBL" id="JASCTH010000009">
    <property type="protein sequence ID" value="MDI6099950.1"/>
    <property type="molecule type" value="Genomic_DNA"/>
</dbReference>
<reference evidence="1 2" key="1">
    <citation type="submission" date="2023-05" db="EMBL/GenBank/DDBJ databases">
        <title>Actinoplanes sp. NEAU-A12 genome sequencing.</title>
        <authorList>
            <person name="Wang Z.-S."/>
        </authorList>
    </citation>
    <scope>NUCLEOTIDE SEQUENCE [LARGE SCALE GENOMIC DNA]</scope>
    <source>
        <strain evidence="1 2">NEAU-A12</strain>
    </source>
</reference>
<dbReference type="RefSeq" id="WP_282760453.1">
    <property type="nucleotide sequence ID" value="NZ_JASCTH010000009.1"/>
</dbReference>
<sequence>MTAEASLPPYVYVPCSPVQPGDTDLTVDLRRTQAGQVALLVYSALDRLVDCCGEGQPWTAQPSTELERIQEATGFELILLDVRIPEHLRRNAEGEPS</sequence>
<gene>
    <name evidence="1" type="ORF">QLQ12_15220</name>
</gene>
<dbReference type="InterPro" id="IPR049975">
    <property type="entry name" value="SAV_915-like_dom"/>
</dbReference>
<proteinExistence type="predicted"/>
<evidence type="ECO:0000313" key="1">
    <source>
        <dbReference type="EMBL" id="MDI6099950.1"/>
    </source>
</evidence>
<evidence type="ECO:0000313" key="2">
    <source>
        <dbReference type="Proteomes" id="UP001241758"/>
    </source>
</evidence>